<sequence length="185" mass="20817">MIKAKGEQLDVMKMQEWLAGMDAPQIKPYAADLKQRRSRAYTAEAIIKTLDKDYKRKTIKIENVSDNLFGDYFAKIHQFIFGITRPGTDGGIEQYVVRMTGKLAPVGGTPVFYPFVFEGCQQRQLKKVLANLSGHYKAKLDVSAMARSAGMTERAASQRLKSIRPIIVMMAMAIFLRTKTKPLPP</sequence>
<dbReference type="RefSeq" id="WP_089715695.1">
    <property type="nucleotide sequence ID" value="NZ_FMAR01000028.1"/>
</dbReference>
<keyword evidence="2" id="KW-1185">Reference proteome</keyword>
<name>A0A1C4G7V7_9BACT</name>
<dbReference type="STRING" id="1335309.GA0116948_1287"/>
<organism evidence="1 2">
    <name type="scientific">Chitinophaga costaii</name>
    <dbReference type="NCBI Taxonomy" id="1335309"/>
    <lineage>
        <taxon>Bacteria</taxon>
        <taxon>Pseudomonadati</taxon>
        <taxon>Bacteroidota</taxon>
        <taxon>Chitinophagia</taxon>
        <taxon>Chitinophagales</taxon>
        <taxon>Chitinophagaceae</taxon>
        <taxon>Chitinophaga</taxon>
    </lineage>
</organism>
<protein>
    <submittedName>
        <fullName evidence="1">Uncharacterized protein</fullName>
    </submittedName>
</protein>
<evidence type="ECO:0000313" key="2">
    <source>
        <dbReference type="Proteomes" id="UP000242818"/>
    </source>
</evidence>
<dbReference type="AlphaFoldDB" id="A0A1C4G7V7"/>
<evidence type="ECO:0000313" key="1">
    <source>
        <dbReference type="EMBL" id="SCC64242.1"/>
    </source>
</evidence>
<dbReference type="Proteomes" id="UP000242818">
    <property type="component" value="Unassembled WGS sequence"/>
</dbReference>
<dbReference type="EMBL" id="FMAR01000028">
    <property type="protein sequence ID" value="SCC64242.1"/>
    <property type="molecule type" value="Genomic_DNA"/>
</dbReference>
<reference evidence="1 2" key="1">
    <citation type="submission" date="2016-08" db="EMBL/GenBank/DDBJ databases">
        <authorList>
            <person name="Seilhamer J.J."/>
        </authorList>
    </citation>
    <scope>NUCLEOTIDE SEQUENCE [LARGE SCALE GENOMIC DNA]</scope>
    <source>
        <strain evidence="1 2">A37T2</strain>
    </source>
</reference>
<gene>
    <name evidence="1" type="ORF">GA0116948_1287</name>
</gene>
<dbReference type="OrthoDB" id="1293009at2"/>
<proteinExistence type="predicted"/>
<accession>A0A1C4G7V7</accession>